<feature type="region of interest" description="Disordered" evidence="2">
    <location>
        <begin position="254"/>
        <end position="280"/>
    </location>
</feature>
<dbReference type="GO" id="GO:0005829">
    <property type="term" value="C:cytosol"/>
    <property type="evidence" value="ECO:0007669"/>
    <property type="project" value="TreeGrafter"/>
</dbReference>
<dbReference type="Proteomes" id="UP000008066">
    <property type="component" value="Unassembled WGS sequence"/>
</dbReference>
<dbReference type="InterPro" id="IPR013078">
    <property type="entry name" value="His_Pase_superF_clade-1"/>
</dbReference>
<dbReference type="InterPro" id="IPR051695">
    <property type="entry name" value="Phosphoglycerate_Mutase"/>
</dbReference>
<evidence type="ECO:0000313" key="4">
    <source>
        <dbReference type="Proteomes" id="UP000008066"/>
    </source>
</evidence>
<keyword evidence="1" id="KW-0378">Hydrolase</keyword>
<organism evidence="4">
    <name type="scientific">Chaetomium thermophilum (strain DSM 1495 / CBS 144.50 / IMI 039719)</name>
    <name type="common">Thermochaetoides thermophila</name>
    <dbReference type="NCBI Taxonomy" id="759272"/>
    <lineage>
        <taxon>Eukaryota</taxon>
        <taxon>Fungi</taxon>
        <taxon>Dikarya</taxon>
        <taxon>Ascomycota</taxon>
        <taxon>Pezizomycotina</taxon>
        <taxon>Sordariomycetes</taxon>
        <taxon>Sordariomycetidae</taxon>
        <taxon>Sordariales</taxon>
        <taxon>Chaetomiaceae</taxon>
        <taxon>Thermochaetoides</taxon>
    </lineage>
</organism>
<dbReference type="KEGG" id="cthr:CTHT_0015180"/>
<accession>G0S1X5</accession>
<dbReference type="Gene3D" id="3.40.50.1240">
    <property type="entry name" value="Phosphoglycerate mutase-like"/>
    <property type="match status" value="1"/>
</dbReference>
<reference evidence="3 4" key="1">
    <citation type="journal article" date="2011" name="Cell">
        <title>Insight into structure and assembly of the nuclear pore complex by utilizing the genome of a eukaryotic thermophile.</title>
        <authorList>
            <person name="Amlacher S."/>
            <person name="Sarges P."/>
            <person name="Flemming D."/>
            <person name="van Noort V."/>
            <person name="Kunze R."/>
            <person name="Devos D.P."/>
            <person name="Arumugam M."/>
            <person name="Bork P."/>
            <person name="Hurt E."/>
        </authorList>
    </citation>
    <scope>NUCLEOTIDE SEQUENCE [LARGE SCALE GENOMIC DNA]</scope>
    <source>
        <strain evidence="4">DSM 1495 / CBS 144.50 / IMI 039719</strain>
    </source>
</reference>
<dbReference type="InterPro" id="IPR029033">
    <property type="entry name" value="His_PPase_superfam"/>
</dbReference>
<dbReference type="RefSeq" id="XP_006692027.1">
    <property type="nucleotide sequence ID" value="XM_006691964.1"/>
</dbReference>
<feature type="compositionally biased region" description="Low complexity" evidence="2">
    <location>
        <begin position="263"/>
        <end position="277"/>
    </location>
</feature>
<dbReference type="eggNOG" id="KOG0235">
    <property type="taxonomic scope" value="Eukaryota"/>
</dbReference>
<dbReference type="EMBL" id="GL988039">
    <property type="protein sequence ID" value="EGS23035.1"/>
    <property type="molecule type" value="Genomic_DNA"/>
</dbReference>
<keyword evidence="4" id="KW-1185">Reference proteome</keyword>
<dbReference type="Pfam" id="PF00300">
    <property type="entry name" value="His_Phos_1"/>
    <property type="match status" value="2"/>
</dbReference>
<evidence type="ECO:0000256" key="1">
    <source>
        <dbReference type="ARBA" id="ARBA00022801"/>
    </source>
</evidence>
<sequence length="347" mass="37085">MPAQQQWPEQRWQCRLLLIRHAETVDNVAGVYAGSRNSPLTSHGILQARRLGVSLAAQASCIGSVKRVFASDLDRAVDTAREIVAAQRRGDIGVAAATTDGEGHANGGHEDGDAFSTSTTTTSLLAARTLEVVQLCELRERDFGGAEGKKFRAAGHGLADAGAESRESMRARAEKFAREHLVPVLMDPETGNGAVVVVAHGLILDVLLRMLLEKFAPAELARLTETSSTWQHVVWGNTGYVELVVRASRAASLDDMAGESTNEPSPASASGSPDGEPVVSGNRMLQTYQSLLPARHSMSMSVVGINVLRHLEGLKKTRGGIGSAQFDKRQRTIDSFFGPAVKKPKTG</sequence>
<evidence type="ECO:0000313" key="3">
    <source>
        <dbReference type="EMBL" id="EGS23035.1"/>
    </source>
</evidence>
<gene>
    <name evidence="3" type="ORF">CTHT_0015180</name>
</gene>
<dbReference type="OrthoDB" id="354304at2759"/>
<dbReference type="CDD" id="cd07067">
    <property type="entry name" value="HP_PGM_like"/>
    <property type="match status" value="1"/>
</dbReference>
<dbReference type="STRING" id="759272.G0S1X5"/>
<dbReference type="GO" id="GO:0004331">
    <property type="term" value="F:fructose-2,6-bisphosphate 2-phosphatase activity"/>
    <property type="evidence" value="ECO:0007669"/>
    <property type="project" value="TreeGrafter"/>
</dbReference>
<dbReference type="OMA" id="DFNRHEH"/>
<dbReference type="GO" id="GO:0043456">
    <property type="term" value="P:regulation of pentose-phosphate shunt"/>
    <property type="evidence" value="ECO:0007669"/>
    <property type="project" value="TreeGrafter"/>
</dbReference>
<dbReference type="PANTHER" id="PTHR46517:SF1">
    <property type="entry name" value="FRUCTOSE-2,6-BISPHOSPHATASE TIGAR"/>
    <property type="match status" value="1"/>
</dbReference>
<dbReference type="HOGENOM" id="CLU_033323_0_0_1"/>
<protein>
    <submittedName>
        <fullName evidence="3">Phosphoglycerate mutase-like protein</fullName>
    </submittedName>
</protein>
<proteinExistence type="predicted"/>
<dbReference type="PANTHER" id="PTHR46517">
    <property type="entry name" value="FRUCTOSE-2,6-BISPHOSPHATASE TIGAR"/>
    <property type="match status" value="1"/>
</dbReference>
<evidence type="ECO:0000256" key="2">
    <source>
        <dbReference type="SAM" id="MobiDB-lite"/>
    </source>
</evidence>
<dbReference type="GeneID" id="18255556"/>
<dbReference type="GO" id="GO:0045820">
    <property type="term" value="P:negative regulation of glycolytic process"/>
    <property type="evidence" value="ECO:0007669"/>
    <property type="project" value="TreeGrafter"/>
</dbReference>
<dbReference type="AlphaFoldDB" id="G0S1X5"/>
<dbReference type="SMART" id="SM00855">
    <property type="entry name" value="PGAM"/>
    <property type="match status" value="1"/>
</dbReference>
<dbReference type="SUPFAM" id="SSF53254">
    <property type="entry name" value="Phosphoglycerate mutase-like"/>
    <property type="match status" value="1"/>
</dbReference>
<name>G0S1X5_CHATD</name>